<accession>A0A084T0X4</accession>
<dbReference type="Pfam" id="PF07661">
    <property type="entry name" value="MORN_2"/>
    <property type="match status" value="2"/>
</dbReference>
<feature type="signal peptide" evidence="1">
    <location>
        <begin position="1"/>
        <end position="23"/>
    </location>
</feature>
<evidence type="ECO:0000313" key="2">
    <source>
        <dbReference type="EMBL" id="KFA94359.1"/>
    </source>
</evidence>
<comment type="caution">
    <text evidence="2">The sequence shown here is derived from an EMBL/GenBank/DDBJ whole genome shotgun (WGS) entry which is preliminary data.</text>
</comment>
<gene>
    <name evidence="2" type="ORF">Q664_03450</name>
</gene>
<evidence type="ECO:0000256" key="1">
    <source>
        <dbReference type="SAM" id="SignalP"/>
    </source>
</evidence>
<dbReference type="InterPro" id="IPR011652">
    <property type="entry name" value="MORN_2"/>
</dbReference>
<sequence>MLHSKLTRTLVVGLTLATSVAFAEGTAASTGSTPKLACPAGTLQTGNLKDGLYCRKGDVKAGRGDAHGPYASYFPNGKKSAEGQYVDGFRTGLWTFYSEDGQVRGKTEFQGGNYHGKHVEYFPNGKQRLVEEFANGRRNGLAQEFSVDGKLVRQAQYRDDQQIAEK</sequence>
<dbReference type="Proteomes" id="UP000028547">
    <property type="component" value="Unassembled WGS sequence"/>
</dbReference>
<evidence type="ECO:0008006" key="4">
    <source>
        <dbReference type="Google" id="ProtNLM"/>
    </source>
</evidence>
<organism evidence="2 3">
    <name type="scientific">Archangium violaceum Cb vi76</name>
    <dbReference type="NCBI Taxonomy" id="1406225"/>
    <lineage>
        <taxon>Bacteria</taxon>
        <taxon>Pseudomonadati</taxon>
        <taxon>Myxococcota</taxon>
        <taxon>Myxococcia</taxon>
        <taxon>Myxococcales</taxon>
        <taxon>Cystobacterineae</taxon>
        <taxon>Archangiaceae</taxon>
        <taxon>Archangium</taxon>
    </lineage>
</organism>
<dbReference type="EMBL" id="JPMI01000017">
    <property type="protein sequence ID" value="KFA94359.1"/>
    <property type="molecule type" value="Genomic_DNA"/>
</dbReference>
<proteinExistence type="predicted"/>
<dbReference type="SUPFAM" id="SSF82185">
    <property type="entry name" value="Histone H3 K4-specific methyltransferase SET7/9 N-terminal domain"/>
    <property type="match status" value="1"/>
</dbReference>
<reference evidence="2 3" key="1">
    <citation type="submission" date="2014-07" db="EMBL/GenBank/DDBJ databases">
        <title>Draft Genome Sequence of Gephyronic Acid Producer, Cystobacter violaceus Strain Cb vi76.</title>
        <authorList>
            <person name="Stevens D.C."/>
            <person name="Young J."/>
            <person name="Carmichael R."/>
            <person name="Tan J."/>
            <person name="Taylor R.E."/>
        </authorList>
    </citation>
    <scope>NUCLEOTIDE SEQUENCE [LARGE SCALE GENOMIC DNA]</scope>
    <source>
        <strain evidence="2 3">Cb vi76</strain>
    </source>
</reference>
<feature type="chain" id="PRO_5001781857" description="MORN repeat protein" evidence="1">
    <location>
        <begin position="24"/>
        <end position="166"/>
    </location>
</feature>
<dbReference type="AlphaFoldDB" id="A0A084T0X4"/>
<evidence type="ECO:0000313" key="3">
    <source>
        <dbReference type="Proteomes" id="UP000028547"/>
    </source>
</evidence>
<keyword evidence="1" id="KW-0732">Signal</keyword>
<name>A0A084T0X4_9BACT</name>
<dbReference type="RefSeq" id="WP_043389800.1">
    <property type="nucleotide sequence ID" value="NZ_JPMI01000017.1"/>
</dbReference>
<dbReference type="Gene3D" id="2.20.110.10">
    <property type="entry name" value="Histone H3 K4-specific methyltransferase SET7/9 N-terminal domain"/>
    <property type="match status" value="1"/>
</dbReference>
<protein>
    <recommendedName>
        <fullName evidence="4">MORN repeat protein</fullName>
    </recommendedName>
</protein>